<dbReference type="Proteomes" id="UP000277204">
    <property type="component" value="Unassembled WGS sequence"/>
</dbReference>
<organism evidence="1 2">
    <name type="scientific">Schistosoma margrebowiei</name>
    <dbReference type="NCBI Taxonomy" id="48269"/>
    <lineage>
        <taxon>Eukaryota</taxon>
        <taxon>Metazoa</taxon>
        <taxon>Spiralia</taxon>
        <taxon>Lophotrochozoa</taxon>
        <taxon>Platyhelminthes</taxon>
        <taxon>Trematoda</taxon>
        <taxon>Digenea</taxon>
        <taxon>Strigeidida</taxon>
        <taxon>Schistosomatoidea</taxon>
        <taxon>Schistosomatidae</taxon>
        <taxon>Schistosoma</taxon>
    </lineage>
</organism>
<gene>
    <name evidence="1" type="ORF">SMRZ_LOCUS25581</name>
</gene>
<reference evidence="1 2" key="1">
    <citation type="submission" date="2018-11" db="EMBL/GenBank/DDBJ databases">
        <authorList>
            <consortium name="Pathogen Informatics"/>
        </authorList>
    </citation>
    <scope>NUCLEOTIDE SEQUENCE [LARGE SCALE GENOMIC DNA]</scope>
    <source>
        <strain evidence="1 2">Zambia</strain>
    </source>
</reference>
<sequence length="94" mass="10189">MKTSISVGMHGIHVAAAPAAVGLNIHKGKSKILLYNTTCINRITLDGEALEDFKSYTHLGSIVDEHGGSDADVKERISKARAVYPQLNNIWNSK</sequence>
<protein>
    <submittedName>
        <fullName evidence="1">Uncharacterized protein</fullName>
    </submittedName>
</protein>
<dbReference type="AlphaFoldDB" id="A0A183NBA6"/>
<evidence type="ECO:0000313" key="2">
    <source>
        <dbReference type="Proteomes" id="UP000277204"/>
    </source>
</evidence>
<name>A0A183NBA6_9TREM</name>
<proteinExistence type="predicted"/>
<accession>A0A183NBA6</accession>
<evidence type="ECO:0000313" key="1">
    <source>
        <dbReference type="EMBL" id="VDP55681.1"/>
    </source>
</evidence>
<dbReference type="EMBL" id="UZAI01021501">
    <property type="protein sequence ID" value="VDP55681.1"/>
    <property type="molecule type" value="Genomic_DNA"/>
</dbReference>
<keyword evidence="2" id="KW-1185">Reference proteome</keyword>